<organism evidence="10 11">
    <name type="scientific">Striga asiatica</name>
    <name type="common">Asiatic witchweed</name>
    <name type="synonym">Buchnera asiatica</name>
    <dbReference type="NCBI Taxonomy" id="4170"/>
    <lineage>
        <taxon>Eukaryota</taxon>
        <taxon>Viridiplantae</taxon>
        <taxon>Streptophyta</taxon>
        <taxon>Embryophyta</taxon>
        <taxon>Tracheophyta</taxon>
        <taxon>Spermatophyta</taxon>
        <taxon>Magnoliopsida</taxon>
        <taxon>eudicotyledons</taxon>
        <taxon>Gunneridae</taxon>
        <taxon>Pentapetalae</taxon>
        <taxon>asterids</taxon>
        <taxon>lamiids</taxon>
        <taxon>Lamiales</taxon>
        <taxon>Orobanchaceae</taxon>
        <taxon>Buchnereae</taxon>
        <taxon>Striga</taxon>
    </lineage>
</organism>
<keyword evidence="5 6" id="KW-0472">Membrane</keyword>
<keyword evidence="3 7" id="KW-0732">Signal</keyword>
<dbReference type="PANTHER" id="PTHR21229:SF2">
    <property type="entry name" value="RE59932P"/>
    <property type="match status" value="1"/>
</dbReference>
<evidence type="ECO:0000256" key="6">
    <source>
        <dbReference type="SAM" id="Phobius"/>
    </source>
</evidence>
<evidence type="ECO:0000256" key="5">
    <source>
        <dbReference type="ARBA" id="ARBA00023136"/>
    </source>
</evidence>
<keyword evidence="11" id="KW-1185">Reference proteome</keyword>
<feature type="transmembrane region" description="Helical" evidence="6">
    <location>
        <begin position="278"/>
        <end position="299"/>
    </location>
</feature>
<dbReference type="Pfam" id="PF06814">
    <property type="entry name" value="GOST_TM"/>
    <property type="match status" value="1"/>
</dbReference>
<feature type="chain" id="PRO_5023005248" evidence="7">
    <location>
        <begin position="26"/>
        <end position="438"/>
    </location>
</feature>
<dbReference type="GO" id="GO:0016020">
    <property type="term" value="C:membrane"/>
    <property type="evidence" value="ECO:0007669"/>
    <property type="project" value="UniProtKB-SubCell"/>
</dbReference>
<dbReference type="PANTHER" id="PTHR21229">
    <property type="entry name" value="LUNG SEVEN TRANSMEMBRANE RECEPTOR"/>
    <property type="match status" value="1"/>
</dbReference>
<feature type="transmembrane region" description="Helical" evidence="6">
    <location>
        <begin position="176"/>
        <end position="197"/>
    </location>
</feature>
<evidence type="ECO:0000256" key="1">
    <source>
        <dbReference type="ARBA" id="ARBA00004141"/>
    </source>
</evidence>
<dbReference type="OrthoDB" id="907830at2759"/>
<keyword evidence="2 6" id="KW-0812">Transmembrane</keyword>
<dbReference type="AlphaFoldDB" id="A0A5A7R2C9"/>
<reference evidence="11" key="1">
    <citation type="journal article" date="2019" name="Curr. Biol.">
        <title>Genome Sequence of Striga asiatica Provides Insight into the Evolution of Plant Parasitism.</title>
        <authorList>
            <person name="Yoshida S."/>
            <person name="Kim S."/>
            <person name="Wafula E.K."/>
            <person name="Tanskanen J."/>
            <person name="Kim Y.M."/>
            <person name="Honaas L."/>
            <person name="Yang Z."/>
            <person name="Spallek T."/>
            <person name="Conn C.E."/>
            <person name="Ichihashi Y."/>
            <person name="Cheong K."/>
            <person name="Cui S."/>
            <person name="Der J.P."/>
            <person name="Gundlach H."/>
            <person name="Jiao Y."/>
            <person name="Hori C."/>
            <person name="Ishida J.K."/>
            <person name="Kasahara H."/>
            <person name="Kiba T."/>
            <person name="Kim M.S."/>
            <person name="Koo N."/>
            <person name="Laohavisit A."/>
            <person name="Lee Y.H."/>
            <person name="Lumba S."/>
            <person name="McCourt P."/>
            <person name="Mortimer J.C."/>
            <person name="Mutuku J.M."/>
            <person name="Nomura T."/>
            <person name="Sasaki-Sekimoto Y."/>
            <person name="Seto Y."/>
            <person name="Wang Y."/>
            <person name="Wakatake T."/>
            <person name="Sakakibara H."/>
            <person name="Demura T."/>
            <person name="Yamaguchi S."/>
            <person name="Yoneyama K."/>
            <person name="Manabe R.I."/>
            <person name="Nelson D.C."/>
            <person name="Schulman A.H."/>
            <person name="Timko M.P."/>
            <person name="dePamphilis C.W."/>
            <person name="Choi D."/>
            <person name="Shirasu K."/>
        </authorList>
    </citation>
    <scope>NUCLEOTIDE SEQUENCE [LARGE SCALE GENOMIC DNA]</scope>
    <source>
        <strain evidence="11">cv. UVA1</strain>
    </source>
</reference>
<feature type="transmembrane region" description="Helical" evidence="6">
    <location>
        <begin position="204"/>
        <end position="225"/>
    </location>
</feature>
<keyword evidence="10" id="KW-0675">Receptor</keyword>
<proteinExistence type="predicted"/>
<evidence type="ECO:0000259" key="8">
    <source>
        <dbReference type="Pfam" id="PF06814"/>
    </source>
</evidence>
<feature type="signal peptide" evidence="7">
    <location>
        <begin position="1"/>
        <end position="25"/>
    </location>
</feature>
<keyword evidence="4 6" id="KW-1133">Transmembrane helix</keyword>
<feature type="transmembrane region" description="Helical" evidence="6">
    <location>
        <begin position="91"/>
        <end position="112"/>
    </location>
</feature>
<protein>
    <submittedName>
        <fullName evidence="10">Lung seven transmembrane receptor family protein</fullName>
    </submittedName>
</protein>
<sequence length="438" mass="48834">MHGNKFHTNFISLLFILIFPNLPFSTSEIRTVQISSDDRAFILLQDFGFKSPGFISLSVSSFSINDPNSSATPTRLSFMGFFYGPSPARPALILALLKGSCILGSPFVFPILKLGEKPVGLKKTVPVTIPDLYYIFFVNCAKNSSVSMTVDLESYNLGEGRRDYSDEHLADLPRGVFVFSLVFFVFVLAWSHACVVYKRFLNRIHILMAFLLFSRFLELVCYANSLYSIRQTGSARFWNFLWLGFYFSRSVLFALVVVLIGSGWSIYRPVLQDFHKHVVSTAVSLQISSSVCFVLMRAFGPSSGSYKNWAVSYYTLDFLCCVAMVLPVFSEGSDRSGVGPAGSKTEGKEAKALVHERVFGKFGLALYGYVGSTRLGIFAMRCFGGHGIWYATIVLEMTVGLAFYLVVYCMFWPNEKSYDYVAPDSKEGEISVAILPGV</sequence>
<dbReference type="GO" id="GO:0005794">
    <property type="term" value="C:Golgi apparatus"/>
    <property type="evidence" value="ECO:0007669"/>
    <property type="project" value="TreeGrafter"/>
</dbReference>
<gene>
    <name evidence="10" type="ORF">STAS_28953</name>
</gene>
<dbReference type="InterPro" id="IPR053937">
    <property type="entry name" value="GOST_TM"/>
</dbReference>
<dbReference type="InterPro" id="IPR054103">
    <property type="entry name" value="CAND6-7_N"/>
</dbReference>
<evidence type="ECO:0000259" key="9">
    <source>
        <dbReference type="Pfam" id="PF21904"/>
    </source>
</evidence>
<feature type="transmembrane region" description="Helical" evidence="6">
    <location>
        <begin position="311"/>
        <end position="329"/>
    </location>
</feature>
<name>A0A5A7R2C9_STRAF</name>
<dbReference type="EMBL" id="BKCP01009737">
    <property type="protein sequence ID" value="GER51558.1"/>
    <property type="molecule type" value="Genomic_DNA"/>
</dbReference>
<dbReference type="Pfam" id="PF21904">
    <property type="entry name" value="CAND6-7_N"/>
    <property type="match status" value="1"/>
</dbReference>
<evidence type="ECO:0000256" key="3">
    <source>
        <dbReference type="ARBA" id="ARBA00022729"/>
    </source>
</evidence>
<feature type="domain" description="CAND6/7 N-terminal" evidence="9">
    <location>
        <begin position="30"/>
        <end position="156"/>
    </location>
</feature>
<comment type="subcellular location">
    <subcellularLocation>
        <location evidence="1">Membrane</location>
        <topology evidence="1">Multi-pass membrane protein</topology>
    </subcellularLocation>
</comment>
<evidence type="ECO:0000256" key="7">
    <source>
        <dbReference type="SAM" id="SignalP"/>
    </source>
</evidence>
<dbReference type="Proteomes" id="UP000325081">
    <property type="component" value="Unassembled WGS sequence"/>
</dbReference>
<feature type="domain" description="GOST seven transmembrane" evidence="8">
    <location>
        <begin position="178"/>
        <end position="328"/>
    </location>
</feature>
<dbReference type="InterPro" id="IPR009637">
    <property type="entry name" value="GPR107/GPR108-like"/>
</dbReference>
<feature type="transmembrane region" description="Helical" evidence="6">
    <location>
        <begin position="388"/>
        <end position="413"/>
    </location>
</feature>
<comment type="caution">
    <text evidence="10">The sequence shown here is derived from an EMBL/GenBank/DDBJ whole genome shotgun (WGS) entry which is preliminary data.</text>
</comment>
<accession>A0A5A7R2C9</accession>
<evidence type="ECO:0000313" key="11">
    <source>
        <dbReference type="Proteomes" id="UP000325081"/>
    </source>
</evidence>
<feature type="transmembrane region" description="Helical" evidence="6">
    <location>
        <begin position="245"/>
        <end position="266"/>
    </location>
</feature>
<evidence type="ECO:0000313" key="10">
    <source>
        <dbReference type="EMBL" id="GER51558.1"/>
    </source>
</evidence>
<evidence type="ECO:0000256" key="4">
    <source>
        <dbReference type="ARBA" id="ARBA00022989"/>
    </source>
</evidence>
<evidence type="ECO:0000256" key="2">
    <source>
        <dbReference type="ARBA" id="ARBA00022692"/>
    </source>
</evidence>